<evidence type="ECO:0000256" key="9">
    <source>
        <dbReference type="ARBA" id="ARBA00042858"/>
    </source>
</evidence>
<evidence type="ECO:0000313" key="12">
    <source>
        <dbReference type="EMBL" id="OLP91910.1"/>
    </source>
</evidence>
<protein>
    <recommendedName>
        <fullName evidence="7">Cyclin-dependent kinase 2 homolog</fullName>
    </recommendedName>
    <alternativeName>
        <fullName evidence="8">Cell division control protein 2 homolog</fullName>
    </alternativeName>
    <alternativeName>
        <fullName evidence="9">cdc2-related kinase 2</fullName>
    </alternativeName>
</protein>
<reference evidence="12 13" key="1">
    <citation type="submission" date="2016-02" db="EMBL/GenBank/DDBJ databases">
        <title>Genome analysis of coral dinoflagellate symbionts highlights evolutionary adaptations to a symbiotic lifestyle.</title>
        <authorList>
            <person name="Aranda M."/>
            <person name="Li Y."/>
            <person name="Liew Y.J."/>
            <person name="Baumgarten S."/>
            <person name="Simakov O."/>
            <person name="Wilson M."/>
            <person name="Piel J."/>
            <person name="Ashoor H."/>
            <person name="Bougouffa S."/>
            <person name="Bajic V.B."/>
            <person name="Ryu T."/>
            <person name="Ravasi T."/>
            <person name="Bayer T."/>
            <person name="Micklem G."/>
            <person name="Kim H."/>
            <person name="Bhak J."/>
            <person name="Lajeunesse T.C."/>
            <person name="Voolstra C.R."/>
        </authorList>
    </citation>
    <scope>NUCLEOTIDE SEQUENCE [LARGE SCALE GENOMIC DNA]</scope>
    <source>
        <strain evidence="12 13">CCMP2467</strain>
    </source>
</reference>
<dbReference type="AlphaFoldDB" id="A0A1Q9D9T5"/>
<keyword evidence="4 12" id="KW-0418">Kinase</keyword>
<dbReference type="SMART" id="SM00220">
    <property type="entry name" value="S_TKc"/>
    <property type="match status" value="1"/>
</dbReference>
<evidence type="ECO:0000256" key="5">
    <source>
        <dbReference type="ARBA" id="ARBA00022840"/>
    </source>
</evidence>
<evidence type="ECO:0000259" key="11">
    <source>
        <dbReference type="PROSITE" id="PS50011"/>
    </source>
</evidence>
<dbReference type="GO" id="GO:0005524">
    <property type="term" value="F:ATP binding"/>
    <property type="evidence" value="ECO:0007669"/>
    <property type="project" value="UniProtKB-KW"/>
</dbReference>
<dbReference type="InterPro" id="IPR000719">
    <property type="entry name" value="Prot_kinase_dom"/>
</dbReference>
<keyword evidence="5" id="KW-0067">ATP-binding</keyword>
<evidence type="ECO:0000256" key="8">
    <source>
        <dbReference type="ARBA" id="ARBA00041902"/>
    </source>
</evidence>
<evidence type="ECO:0000256" key="6">
    <source>
        <dbReference type="ARBA" id="ARBA00038543"/>
    </source>
</evidence>
<evidence type="ECO:0000256" key="10">
    <source>
        <dbReference type="SAM" id="MobiDB-lite"/>
    </source>
</evidence>
<comment type="subunit">
    <text evidence="6">May form a complex composed of at least the catalytic subunit CRK2 and a cyclin.</text>
</comment>
<feature type="region of interest" description="Disordered" evidence="10">
    <location>
        <begin position="261"/>
        <end position="296"/>
    </location>
</feature>
<evidence type="ECO:0000256" key="1">
    <source>
        <dbReference type="ARBA" id="ARBA00022527"/>
    </source>
</evidence>
<dbReference type="OrthoDB" id="1732493at2759"/>
<name>A0A1Q9D9T5_SYMMI</name>
<evidence type="ECO:0000256" key="4">
    <source>
        <dbReference type="ARBA" id="ARBA00022777"/>
    </source>
</evidence>
<keyword evidence="1" id="KW-0723">Serine/threonine-protein kinase</keyword>
<keyword evidence="3" id="KW-0547">Nucleotide-binding</keyword>
<dbReference type="GO" id="GO:0004674">
    <property type="term" value="F:protein serine/threonine kinase activity"/>
    <property type="evidence" value="ECO:0007669"/>
    <property type="project" value="UniProtKB-KW"/>
</dbReference>
<accession>A0A1Q9D9T5</accession>
<organism evidence="12 13">
    <name type="scientific">Symbiodinium microadriaticum</name>
    <name type="common">Dinoflagellate</name>
    <name type="synonym">Zooxanthella microadriatica</name>
    <dbReference type="NCBI Taxonomy" id="2951"/>
    <lineage>
        <taxon>Eukaryota</taxon>
        <taxon>Sar</taxon>
        <taxon>Alveolata</taxon>
        <taxon>Dinophyceae</taxon>
        <taxon>Suessiales</taxon>
        <taxon>Symbiodiniaceae</taxon>
        <taxon>Symbiodinium</taxon>
    </lineage>
</organism>
<evidence type="ECO:0000256" key="7">
    <source>
        <dbReference type="ARBA" id="ARBA00039612"/>
    </source>
</evidence>
<gene>
    <name evidence="12" type="primary">cdk20</name>
    <name evidence="12" type="ORF">AK812_SmicGene26316</name>
</gene>
<dbReference type="PROSITE" id="PS50011">
    <property type="entry name" value="PROTEIN_KINASE_DOM"/>
    <property type="match status" value="1"/>
</dbReference>
<dbReference type="EMBL" id="LSRX01000643">
    <property type="protein sequence ID" value="OLP91910.1"/>
    <property type="molecule type" value="Genomic_DNA"/>
</dbReference>
<dbReference type="InterPro" id="IPR050108">
    <property type="entry name" value="CDK"/>
</dbReference>
<dbReference type="Proteomes" id="UP000186817">
    <property type="component" value="Unassembled WGS sequence"/>
</dbReference>
<dbReference type="PANTHER" id="PTHR24056">
    <property type="entry name" value="CELL DIVISION PROTEIN KINASE"/>
    <property type="match status" value="1"/>
</dbReference>
<dbReference type="Pfam" id="PF00069">
    <property type="entry name" value="Pkinase"/>
    <property type="match status" value="1"/>
</dbReference>
<feature type="domain" description="Protein kinase" evidence="11">
    <location>
        <begin position="1"/>
        <end position="192"/>
    </location>
</feature>
<dbReference type="Gene3D" id="1.10.510.10">
    <property type="entry name" value="Transferase(Phosphotransferase) domain 1"/>
    <property type="match status" value="1"/>
</dbReference>
<evidence type="ECO:0000313" key="13">
    <source>
        <dbReference type="Proteomes" id="UP000186817"/>
    </source>
</evidence>
<evidence type="ECO:0000256" key="2">
    <source>
        <dbReference type="ARBA" id="ARBA00022679"/>
    </source>
</evidence>
<proteinExistence type="predicted"/>
<dbReference type="SUPFAM" id="SSF56112">
    <property type="entry name" value="Protein kinase-like (PK-like)"/>
    <property type="match status" value="1"/>
</dbReference>
<dbReference type="InterPro" id="IPR011009">
    <property type="entry name" value="Kinase-like_dom_sf"/>
</dbReference>
<comment type="caution">
    <text evidence="12">The sequence shown here is derived from an EMBL/GenBank/DDBJ whole genome shotgun (WGS) entry which is preliminary data.</text>
</comment>
<keyword evidence="13" id="KW-1185">Reference proteome</keyword>
<dbReference type="GO" id="GO:0005634">
    <property type="term" value="C:nucleus"/>
    <property type="evidence" value="ECO:0007669"/>
    <property type="project" value="TreeGrafter"/>
</dbReference>
<evidence type="ECO:0000256" key="3">
    <source>
        <dbReference type="ARBA" id="ARBA00022741"/>
    </source>
</evidence>
<keyword evidence="2" id="KW-0808">Transferase</keyword>
<sequence length="296" mass="31776">MIAKIPGINFNTLQERHRDLKPPNILVDGTSGQLKLADFGSARFAPGAAGVPETTSSSGDGLMTRDVCTRWYKSPEMLFGSVDYSFGVDLWATGCSFAELISVAADALFPGGSDLEQLCLIFQALGTPDEDDWPEIRHLPDYSKVSFKTKPPNRPDLSPAASADAQDLLWSFLRLNPRHRLSAREALGHQFFLGGAPAVPAPAIVAGLATEAGHHQAETNEGSFSPIGLSEFGSDCSGISFPSADVLERVPIETTTCGLWDEAAGLPLPSAEPQETRGRRTPTPPRSGVHKLKPRR</sequence>
<dbReference type="FunFam" id="1.10.510.10:FF:000624">
    <property type="entry name" value="Mitogen-activated protein kinase"/>
    <property type="match status" value="1"/>
</dbReference>
<dbReference type="OMA" id="EDDWPEI"/>